<proteinExistence type="predicted"/>
<dbReference type="InterPro" id="IPR050972">
    <property type="entry name" value="SDr-like"/>
</dbReference>
<comment type="caution">
    <text evidence="3">The sequence shown here is derived from an EMBL/GenBank/DDBJ whole genome shotgun (WGS) entry which is preliminary data.</text>
</comment>
<feature type="chain" id="PRO_5046831066" description="Right handed beta helix domain-containing protein" evidence="2">
    <location>
        <begin position="25"/>
        <end position="510"/>
    </location>
</feature>
<dbReference type="PANTHER" id="PTHR34403">
    <property type="entry name" value="TOL-PAL SYSTEM PROTEIN TOLA"/>
    <property type="match status" value="1"/>
</dbReference>
<dbReference type="SUPFAM" id="SSF51126">
    <property type="entry name" value="Pectin lyase-like"/>
    <property type="match status" value="1"/>
</dbReference>
<dbReference type="Proteomes" id="UP001595803">
    <property type="component" value="Unassembled WGS sequence"/>
</dbReference>
<accession>A0ABV7ZCR6</accession>
<dbReference type="InterPro" id="IPR011050">
    <property type="entry name" value="Pectin_lyase_fold/virulence"/>
</dbReference>
<dbReference type="InterPro" id="IPR012334">
    <property type="entry name" value="Pectin_lyas_fold"/>
</dbReference>
<keyword evidence="2" id="KW-0732">Signal</keyword>
<dbReference type="RefSeq" id="WP_380103213.1">
    <property type="nucleotide sequence ID" value="NZ_JBHRZG010000024.1"/>
</dbReference>
<evidence type="ECO:0000313" key="3">
    <source>
        <dbReference type="EMBL" id="MFC3834809.1"/>
    </source>
</evidence>
<gene>
    <name evidence="3" type="ORF">ACFOSB_18275</name>
</gene>
<dbReference type="EMBL" id="JBHRZG010000024">
    <property type="protein sequence ID" value="MFC3834809.1"/>
    <property type="molecule type" value="Genomic_DNA"/>
</dbReference>
<evidence type="ECO:0000256" key="1">
    <source>
        <dbReference type="SAM" id="MobiDB-lite"/>
    </source>
</evidence>
<feature type="region of interest" description="Disordered" evidence="1">
    <location>
        <begin position="20"/>
        <end position="133"/>
    </location>
</feature>
<name>A0ABV7ZCR6_9DEIO</name>
<feature type="signal peptide" evidence="2">
    <location>
        <begin position="1"/>
        <end position="24"/>
    </location>
</feature>
<protein>
    <recommendedName>
        <fullName evidence="5">Right handed beta helix domain-containing protein</fullName>
    </recommendedName>
</protein>
<reference evidence="4" key="1">
    <citation type="journal article" date="2019" name="Int. J. Syst. Evol. Microbiol.">
        <title>The Global Catalogue of Microorganisms (GCM) 10K type strain sequencing project: providing services to taxonomists for standard genome sequencing and annotation.</title>
        <authorList>
            <consortium name="The Broad Institute Genomics Platform"/>
            <consortium name="The Broad Institute Genome Sequencing Center for Infectious Disease"/>
            <person name="Wu L."/>
            <person name="Ma J."/>
        </authorList>
    </citation>
    <scope>NUCLEOTIDE SEQUENCE [LARGE SCALE GENOMIC DNA]</scope>
    <source>
        <strain evidence="4">CCTCC AB 2017081</strain>
    </source>
</reference>
<dbReference type="Gene3D" id="2.160.20.10">
    <property type="entry name" value="Single-stranded right-handed beta-helix, Pectin lyase-like"/>
    <property type="match status" value="1"/>
</dbReference>
<evidence type="ECO:0000313" key="4">
    <source>
        <dbReference type="Proteomes" id="UP001595803"/>
    </source>
</evidence>
<sequence length="510" mass="52478">MKTTRALILLPLLLLACKAPPRQEQQTPPTTTPPPVVTPAPAPSPAPVPTPDPAPVPTPVPDPVPAPEPVPVPTPEPAPSPAPEPAPSPAPEPVPAPAPDPVPAPTPAPDPVPTPTPTPVPTPAPTPTPAPVPAPVPVPTPPVVTPPAPAYSGPLVITKGGTYSGNWESLDATVPAVLVKTSEPVVLQSCRVRGKGHLISAPWISAQLTVRSCSGTALNPDVVTRSLGRFIHAEGAQSVVVEGNTLERTSGIYINALRPKPSGPTVVVRYNVARDLDGRFSDGRGGWQKTFQRVQFVQLNAVKAPGVDIGWNRVENTPLSGHVEDVINIYASVGTASSPIRVHDNLIQGAYGVPVSMDYTGGGIMLGDGKGSAYQQAVNNTVLETSNYGVAVAGGSNMLVQGNTVLGTGKAPDGTLLDATPDAGLYCRNYPKEPRAEGSIVFRDNTVGWGRPKVSKPDARWDWSWGTAGCADAGGNVKVGTSAVPATALLDAVAAWDLRVAAAGVRVGAP</sequence>
<feature type="compositionally biased region" description="Pro residues" evidence="1">
    <location>
        <begin position="30"/>
        <end position="133"/>
    </location>
</feature>
<evidence type="ECO:0000256" key="2">
    <source>
        <dbReference type="SAM" id="SignalP"/>
    </source>
</evidence>
<dbReference type="PANTHER" id="PTHR34403:SF14">
    <property type="entry name" value="OS05G0225800 PROTEIN"/>
    <property type="match status" value="1"/>
</dbReference>
<organism evidence="3 4">
    <name type="scientific">Deinococcus rufus</name>
    <dbReference type="NCBI Taxonomy" id="2136097"/>
    <lineage>
        <taxon>Bacteria</taxon>
        <taxon>Thermotogati</taxon>
        <taxon>Deinococcota</taxon>
        <taxon>Deinococci</taxon>
        <taxon>Deinococcales</taxon>
        <taxon>Deinococcaceae</taxon>
        <taxon>Deinococcus</taxon>
    </lineage>
</organism>
<keyword evidence="4" id="KW-1185">Reference proteome</keyword>
<dbReference type="PROSITE" id="PS51257">
    <property type="entry name" value="PROKAR_LIPOPROTEIN"/>
    <property type="match status" value="1"/>
</dbReference>
<evidence type="ECO:0008006" key="5">
    <source>
        <dbReference type="Google" id="ProtNLM"/>
    </source>
</evidence>